<protein>
    <submittedName>
        <fullName evidence="2">Uncharacterized protein</fullName>
    </submittedName>
</protein>
<keyword evidence="1" id="KW-1133">Transmembrane helix</keyword>
<keyword evidence="1" id="KW-0812">Transmembrane</keyword>
<evidence type="ECO:0000256" key="1">
    <source>
        <dbReference type="SAM" id="Phobius"/>
    </source>
</evidence>
<dbReference type="EMBL" id="CM004392">
    <property type="protein sequence ID" value="OAY48171.1"/>
    <property type="molecule type" value="Genomic_DNA"/>
</dbReference>
<gene>
    <name evidence="2" type="ORF">MANES_06G137500</name>
</gene>
<accession>A0A251KQA6</accession>
<reference evidence="2" key="1">
    <citation type="submission" date="2016-02" db="EMBL/GenBank/DDBJ databases">
        <title>WGS assembly of Manihot esculenta.</title>
        <authorList>
            <person name="Bredeson J.V."/>
            <person name="Prochnik S.E."/>
            <person name="Lyons J.B."/>
            <person name="Schmutz J."/>
            <person name="Grimwood J."/>
            <person name="Vrebalov J."/>
            <person name="Bart R.S."/>
            <person name="Amuge T."/>
            <person name="Ferguson M.E."/>
            <person name="Green R."/>
            <person name="Putnam N."/>
            <person name="Stites J."/>
            <person name="Rounsley S."/>
            <person name="Rokhsar D.S."/>
        </authorList>
    </citation>
    <scope>NUCLEOTIDE SEQUENCE [LARGE SCALE GENOMIC DNA]</scope>
    <source>
        <tissue evidence="2">Leaf</tissue>
    </source>
</reference>
<dbReference type="EMBL" id="CM004392">
    <property type="protein sequence ID" value="OAY48172.1"/>
    <property type="molecule type" value="Genomic_DNA"/>
</dbReference>
<organism evidence="2">
    <name type="scientific">Manihot esculenta</name>
    <name type="common">Cassava</name>
    <name type="synonym">Jatropha manihot</name>
    <dbReference type="NCBI Taxonomy" id="3983"/>
    <lineage>
        <taxon>Eukaryota</taxon>
        <taxon>Viridiplantae</taxon>
        <taxon>Streptophyta</taxon>
        <taxon>Embryophyta</taxon>
        <taxon>Tracheophyta</taxon>
        <taxon>Spermatophyta</taxon>
        <taxon>Magnoliopsida</taxon>
        <taxon>eudicotyledons</taxon>
        <taxon>Gunneridae</taxon>
        <taxon>Pentapetalae</taxon>
        <taxon>rosids</taxon>
        <taxon>fabids</taxon>
        <taxon>Malpighiales</taxon>
        <taxon>Euphorbiaceae</taxon>
        <taxon>Crotonoideae</taxon>
        <taxon>Manihoteae</taxon>
        <taxon>Manihot</taxon>
    </lineage>
</organism>
<proteinExistence type="predicted"/>
<evidence type="ECO:0000313" key="2">
    <source>
        <dbReference type="EMBL" id="OAY48172.1"/>
    </source>
</evidence>
<dbReference type="AlphaFoldDB" id="A0A251KQA6"/>
<name>A0A251KQA6_MANES</name>
<keyword evidence="1" id="KW-0472">Membrane</keyword>
<sequence>MHGLRFTLHVHGMKKKKFLTFFHLSKVGKKINILVILVFHLWFCLWRRETGCCRQRLTAYQLEKKNFLLGMVWI</sequence>
<feature type="transmembrane region" description="Helical" evidence="1">
    <location>
        <begin position="27"/>
        <end position="46"/>
    </location>
</feature>